<gene>
    <name evidence="3" type="ORF">FTUN_8868</name>
</gene>
<dbReference type="GO" id="GO:0008270">
    <property type="term" value="F:zinc ion binding"/>
    <property type="evidence" value="ECO:0007669"/>
    <property type="project" value="UniProtKB-KW"/>
</dbReference>
<evidence type="ECO:0000313" key="3">
    <source>
        <dbReference type="EMBL" id="QJX01229.1"/>
    </source>
</evidence>
<reference evidence="4" key="1">
    <citation type="submission" date="2020-05" db="EMBL/GenBank/DDBJ databases">
        <title>Frigoriglobus tundricola gen. nov., sp. nov., a psychrotolerant cellulolytic planctomycete of the family Gemmataceae with two divergent copies of 16S rRNA gene.</title>
        <authorList>
            <person name="Kulichevskaya I.S."/>
            <person name="Ivanova A.A."/>
            <person name="Naumoff D.G."/>
            <person name="Beletsky A.V."/>
            <person name="Rijpstra W.I.C."/>
            <person name="Sinninghe Damste J.S."/>
            <person name="Mardanov A.V."/>
            <person name="Ravin N.V."/>
            <person name="Dedysh S.N."/>
        </authorList>
    </citation>
    <scope>NUCLEOTIDE SEQUENCE [LARGE SCALE GENOMIC DNA]</scope>
    <source>
        <strain evidence="4">PL17</strain>
    </source>
</reference>
<dbReference type="AlphaFoldDB" id="A0A6M5Z4R9"/>
<protein>
    <recommendedName>
        <fullName evidence="2">SWIM-type domain-containing protein</fullName>
    </recommendedName>
</protein>
<evidence type="ECO:0000259" key="2">
    <source>
        <dbReference type="PROSITE" id="PS50966"/>
    </source>
</evidence>
<dbReference type="Proteomes" id="UP000503447">
    <property type="component" value="Chromosome"/>
</dbReference>
<evidence type="ECO:0000313" key="4">
    <source>
        <dbReference type="Proteomes" id="UP000503447"/>
    </source>
</evidence>
<name>A0A6M5Z4R9_9BACT</name>
<dbReference type="EMBL" id="CP053452">
    <property type="protein sequence ID" value="QJX01229.1"/>
    <property type="molecule type" value="Genomic_DNA"/>
</dbReference>
<keyword evidence="1" id="KW-0863">Zinc-finger</keyword>
<dbReference type="InterPro" id="IPR007527">
    <property type="entry name" value="Znf_SWIM"/>
</dbReference>
<keyword evidence="1" id="KW-0479">Metal-binding</keyword>
<feature type="domain" description="SWIM-type" evidence="2">
    <location>
        <begin position="76"/>
        <end position="112"/>
    </location>
</feature>
<accession>A0A6M5Z4R9</accession>
<keyword evidence="4" id="KW-1185">Reference proteome</keyword>
<evidence type="ECO:0000256" key="1">
    <source>
        <dbReference type="PROSITE-ProRule" id="PRU00325"/>
    </source>
</evidence>
<organism evidence="3 4">
    <name type="scientific">Frigoriglobus tundricola</name>
    <dbReference type="NCBI Taxonomy" id="2774151"/>
    <lineage>
        <taxon>Bacteria</taxon>
        <taxon>Pseudomonadati</taxon>
        <taxon>Planctomycetota</taxon>
        <taxon>Planctomycetia</taxon>
        <taxon>Gemmatales</taxon>
        <taxon>Gemmataceae</taxon>
        <taxon>Frigoriglobus</taxon>
    </lineage>
</organism>
<proteinExistence type="predicted"/>
<dbReference type="KEGG" id="ftj:FTUN_8868"/>
<sequence>MSATFTEVLPARKSSKHSAIQWRPVTDDTHVAGVLTIHTDRASVAYTVSEFPTDWPGRGFLLAKETAGTDPESERYSVFCAAAGPWGDTCDCKGFTYKATCKHVDAVRALVGNAWL</sequence>
<keyword evidence="1" id="KW-0862">Zinc</keyword>
<dbReference type="RefSeq" id="WP_171475820.1">
    <property type="nucleotide sequence ID" value="NZ_CP053452.2"/>
</dbReference>
<dbReference type="PROSITE" id="PS50966">
    <property type="entry name" value="ZF_SWIM"/>
    <property type="match status" value="1"/>
</dbReference>